<sequence length="144" mass="15235">MRLIIKATSFIALLCAASTPSQAQNSEVSGLMGIMKKNDQMICDGVLTLSGSNIQESTKIEDISVTGGPFSICQLVSFLNSPYDIERDGNQLTVKGVYIDSYWTPGGCEGDLTGTINGNSLTIDSVIPEVDPGTGDCLVKGFFS</sequence>
<dbReference type="Proteomes" id="UP001335183">
    <property type="component" value="Chromosome"/>
</dbReference>
<protein>
    <submittedName>
        <fullName evidence="2">Uncharacterized protein</fullName>
    </submittedName>
</protein>
<gene>
    <name evidence="2" type="ORF">V5F89_05895</name>
</gene>
<reference evidence="2 3" key="1">
    <citation type="submission" date="2024-02" db="EMBL/GenBank/DDBJ databases">
        <title>The whole genome sequence of five bacterial samples isolated from Abu Dhabi Sabkha-shore region.</title>
        <authorList>
            <person name="Sudalaimuthuasari N."/>
            <person name="Sarfraz B."/>
            <person name="Tuyisabe J.D."/>
            <person name="Mugisha Ntwali L.D.M."/>
            <person name="Ali A.I.A.A."/>
            <person name="Almansoori S.Z.A."/>
            <person name="Alajami H.S.A."/>
            <person name="Almeqbaali A.A.S."/>
            <person name="Kundu B."/>
            <person name="Saeed E.E."/>
            <person name="Sukumarinath V."/>
            <person name="Mishra A.K."/>
            <person name="Hazzouri K.M."/>
            <person name="Almaskari R."/>
            <person name="Sharma A.K."/>
            <person name="Amiri K.M.A."/>
        </authorList>
    </citation>
    <scope>NUCLEOTIDE SEQUENCE [LARGE SCALE GENOMIC DNA]</scope>
    <source>
        <strain evidence="3">kcgeb_sd</strain>
    </source>
</reference>
<organism evidence="2 3">
    <name type="scientific">Pelagerythrobacter marensis</name>
    <dbReference type="NCBI Taxonomy" id="543877"/>
    <lineage>
        <taxon>Bacteria</taxon>
        <taxon>Pseudomonadati</taxon>
        <taxon>Pseudomonadota</taxon>
        <taxon>Alphaproteobacteria</taxon>
        <taxon>Sphingomonadales</taxon>
        <taxon>Erythrobacteraceae</taxon>
        <taxon>Pelagerythrobacter</taxon>
    </lineage>
</organism>
<keyword evidence="3" id="KW-1185">Reference proteome</keyword>
<accession>A0ABZ2D6N0</accession>
<dbReference type="RefSeq" id="WP_338447311.1">
    <property type="nucleotide sequence ID" value="NZ_CP144918.1"/>
</dbReference>
<proteinExistence type="predicted"/>
<evidence type="ECO:0000256" key="1">
    <source>
        <dbReference type="SAM" id="SignalP"/>
    </source>
</evidence>
<feature type="chain" id="PRO_5047275025" evidence="1">
    <location>
        <begin position="24"/>
        <end position="144"/>
    </location>
</feature>
<name>A0ABZ2D6N0_9SPHN</name>
<keyword evidence="1" id="KW-0732">Signal</keyword>
<feature type="signal peptide" evidence="1">
    <location>
        <begin position="1"/>
        <end position="23"/>
    </location>
</feature>
<evidence type="ECO:0000313" key="2">
    <source>
        <dbReference type="EMBL" id="WWA48428.1"/>
    </source>
</evidence>
<evidence type="ECO:0000313" key="3">
    <source>
        <dbReference type="Proteomes" id="UP001335183"/>
    </source>
</evidence>
<dbReference type="EMBL" id="CP144918">
    <property type="protein sequence ID" value="WWA48428.1"/>
    <property type="molecule type" value="Genomic_DNA"/>
</dbReference>